<comment type="pathway">
    <text evidence="2">Cofactor biosynthesis; ubiquinone biosynthesis.</text>
</comment>
<keyword evidence="4" id="KW-0285">Flavoprotein</keyword>
<dbReference type="EMBL" id="RBIN01000001">
    <property type="protein sequence ID" value="RKR07317.1"/>
    <property type="molecule type" value="Genomic_DNA"/>
</dbReference>
<dbReference type="InterPro" id="IPR010971">
    <property type="entry name" value="UbiH/COQ6"/>
</dbReference>
<organism evidence="9 10">
    <name type="scientific">Kushneria sinocarnis</name>
    <dbReference type="NCBI Taxonomy" id="595502"/>
    <lineage>
        <taxon>Bacteria</taxon>
        <taxon>Pseudomonadati</taxon>
        <taxon>Pseudomonadota</taxon>
        <taxon>Gammaproteobacteria</taxon>
        <taxon>Oceanospirillales</taxon>
        <taxon>Halomonadaceae</taxon>
        <taxon>Kushneria</taxon>
    </lineage>
</organism>
<evidence type="ECO:0000256" key="5">
    <source>
        <dbReference type="ARBA" id="ARBA00022827"/>
    </source>
</evidence>
<keyword evidence="5" id="KW-0274">FAD</keyword>
<comment type="similarity">
    <text evidence="3">Belongs to the UbiH/COQ6 family.</text>
</comment>
<evidence type="ECO:0000256" key="6">
    <source>
        <dbReference type="ARBA" id="ARBA00023002"/>
    </source>
</evidence>
<proteinExistence type="inferred from homology"/>
<comment type="cofactor">
    <cofactor evidence="1">
        <name>FAD</name>
        <dbReference type="ChEBI" id="CHEBI:57692"/>
    </cofactor>
</comment>
<dbReference type="Gene3D" id="3.50.50.60">
    <property type="entry name" value="FAD/NAD(P)-binding domain"/>
    <property type="match status" value="2"/>
</dbReference>
<dbReference type="GO" id="GO:0071949">
    <property type="term" value="F:FAD binding"/>
    <property type="evidence" value="ECO:0007669"/>
    <property type="project" value="InterPro"/>
</dbReference>
<evidence type="ECO:0000256" key="2">
    <source>
        <dbReference type="ARBA" id="ARBA00004749"/>
    </source>
</evidence>
<dbReference type="NCBIfam" id="TIGR01988">
    <property type="entry name" value="Ubi-OHases"/>
    <property type="match status" value="1"/>
</dbReference>
<evidence type="ECO:0000256" key="3">
    <source>
        <dbReference type="ARBA" id="ARBA00005349"/>
    </source>
</evidence>
<keyword evidence="6" id="KW-0560">Oxidoreductase</keyword>
<evidence type="ECO:0000313" key="10">
    <source>
        <dbReference type="Proteomes" id="UP000281975"/>
    </source>
</evidence>
<sequence>MADTTLQRFDVVIQGGGIVGLAMAVRLGEIEARSPADGRPGLTIAVIDADTAPEAIAADTLSLRTTSLNAGALALLERNGVLNYLPEQFLNTFDRLEAGDCHRPAALSFEASDIDLARFGVFVENDRLRYALWQQLCQQERVTLLPESRVRSREALADHQRLTLEDERIIEAALLIGADGARSTVRREAGIGTRSRDYAQNAQVINVRLAEHRDRHTTWQVFTPDGPLALLPLHAGQASLIWYDRPDTVRRRMSLDDEALRAAIRQHFPPRLPEIETILERGQFPITRQHAQRYVAPRLALIGDAAHVIHPMAGQGVNLGLADVEQLGEQLERALRYGRDPGDVRALRHYQRHQWPRNAAMLAAVDQLHDLFRSPAADLFGRGLGGANHLTPVKRLMMKLAVGPT</sequence>
<dbReference type="PRINTS" id="PR00420">
    <property type="entry name" value="RNGMNOXGNASE"/>
</dbReference>
<evidence type="ECO:0000256" key="4">
    <source>
        <dbReference type="ARBA" id="ARBA00022630"/>
    </source>
</evidence>
<reference evidence="9 10" key="1">
    <citation type="submission" date="2018-10" db="EMBL/GenBank/DDBJ databases">
        <title>Genomic Encyclopedia of Type Strains, Phase IV (KMG-IV): sequencing the most valuable type-strain genomes for metagenomic binning, comparative biology and taxonomic classification.</title>
        <authorList>
            <person name="Goeker M."/>
        </authorList>
    </citation>
    <scope>NUCLEOTIDE SEQUENCE [LARGE SCALE GENOMIC DNA]</scope>
    <source>
        <strain evidence="9 10">DSM 23229</strain>
    </source>
</reference>
<keyword evidence="10" id="KW-1185">Reference proteome</keyword>
<dbReference type="PANTHER" id="PTHR43876">
    <property type="entry name" value="UBIQUINONE BIOSYNTHESIS MONOOXYGENASE COQ6, MITOCHONDRIAL"/>
    <property type="match status" value="1"/>
</dbReference>
<gene>
    <name evidence="9" type="ORF">C7446_0128</name>
</gene>
<dbReference type="InterPro" id="IPR051205">
    <property type="entry name" value="UbiH/COQ6_monooxygenase"/>
</dbReference>
<dbReference type="Proteomes" id="UP000281975">
    <property type="component" value="Unassembled WGS sequence"/>
</dbReference>
<evidence type="ECO:0000256" key="7">
    <source>
        <dbReference type="ARBA" id="ARBA00023033"/>
    </source>
</evidence>
<dbReference type="UniPathway" id="UPA00232"/>
<dbReference type="SUPFAM" id="SSF51905">
    <property type="entry name" value="FAD/NAD(P)-binding domain"/>
    <property type="match status" value="1"/>
</dbReference>
<feature type="domain" description="FAD-binding" evidence="8">
    <location>
        <begin position="166"/>
        <end position="357"/>
    </location>
</feature>
<protein>
    <submittedName>
        <fullName evidence="9">2-octaprenyl-3-methyl-6-methoxy-1,4-benzoquinol hydroxylase</fullName>
    </submittedName>
</protein>
<accession>A0A420X0N9</accession>
<evidence type="ECO:0000313" key="9">
    <source>
        <dbReference type="EMBL" id="RKR07317.1"/>
    </source>
</evidence>
<dbReference type="Pfam" id="PF01494">
    <property type="entry name" value="FAD_binding_3"/>
    <property type="match status" value="1"/>
</dbReference>
<keyword evidence="7" id="KW-0503">Monooxygenase</keyword>
<dbReference type="PANTHER" id="PTHR43876:SF10">
    <property type="entry name" value="3-DEMETHOXYUBIQUINOL 3-HYDROXYLASE"/>
    <property type="match status" value="1"/>
</dbReference>
<dbReference type="AlphaFoldDB" id="A0A420X0N9"/>
<evidence type="ECO:0000259" key="8">
    <source>
        <dbReference type="Pfam" id="PF01494"/>
    </source>
</evidence>
<dbReference type="InterPro" id="IPR036188">
    <property type="entry name" value="FAD/NAD-bd_sf"/>
</dbReference>
<dbReference type="RefSeq" id="WP_170149958.1">
    <property type="nucleotide sequence ID" value="NZ_RBIN01000001.1"/>
</dbReference>
<name>A0A420X0N9_9GAMM</name>
<dbReference type="InterPro" id="IPR002938">
    <property type="entry name" value="FAD-bd"/>
</dbReference>
<dbReference type="GO" id="GO:0006744">
    <property type="term" value="P:ubiquinone biosynthetic process"/>
    <property type="evidence" value="ECO:0007669"/>
    <property type="project" value="UniProtKB-UniPathway"/>
</dbReference>
<comment type="caution">
    <text evidence="9">The sequence shown here is derived from an EMBL/GenBank/DDBJ whole genome shotgun (WGS) entry which is preliminary data.</text>
</comment>
<dbReference type="GO" id="GO:0008682">
    <property type="term" value="F:3-demethoxyubiquinol 3-hydroxylase activity"/>
    <property type="evidence" value="ECO:0007669"/>
    <property type="project" value="TreeGrafter"/>
</dbReference>
<evidence type="ECO:0000256" key="1">
    <source>
        <dbReference type="ARBA" id="ARBA00001974"/>
    </source>
</evidence>